<comment type="caution">
    <text evidence="1">The sequence shown here is derived from an EMBL/GenBank/DDBJ whole genome shotgun (WGS) entry which is preliminary data.</text>
</comment>
<protein>
    <submittedName>
        <fullName evidence="1">Uncharacterized protein</fullName>
    </submittedName>
</protein>
<evidence type="ECO:0000313" key="1">
    <source>
        <dbReference type="EMBL" id="KAH0458141.1"/>
    </source>
</evidence>
<sequence length="128" mass="14768">MVRTGIKVSFVSLYICRLFMDKKLGAWRRRERECVCGGNLEDVLSELSWSSNLPRVLFRLQAHYCLARAKKNDYVHRLETSTNVSKTYSRTSFCGTNVYGSQLACPLICFELTQMMRSKKHHSKVPAL</sequence>
<proteinExistence type="predicted"/>
<name>A0AAV7GNM5_DENCH</name>
<keyword evidence="2" id="KW-1185">Reference proteome</keyword>
<reference evidence="1 2" key="1">
    <citation type="journal article" date="2021" name="Hortic Res">
        <title>Chromosome-scale assembly of the Dendrobium chrysotoxum genome enhances the understanding of orchid evolution.</title>
        <authorList>
            <person name="Zhang Y."/>
            <person name="Zhang G.Q."/>
            <person name="Zhang D."/>
            <person name="Liu X.D."/>
            <person name="Xu X.Y."/>
            <person name="Sun W.H."/>
            <person name="Yu X."/>
            <person name="Zhu X."/>
            <person name="Wang Z.W."/>
            <person name="Zhao X."/>
            <person name="Zhong W.Y."/>
            <person name="Chen H."/>
            <person name="Yin W.L."/>
            <person name="Huang T."/>
            <person name="Niu S.C."/>
            <person name="Liu Z.J."/>
        </authorList>
    </citation>
    <scope>NUCLEOTIDE SEQUENCE [LARGE SCALE GENOMIC DNA]</scope>
    <source>
        <strain evidence="1">Lindl</strain>
    </source>
</reference>
<accession>A0AAV7GNM5</accession>
<evidence type="ECO:0000313" key="2">
    <source>
        <dbReference type="Proteomes" id="UP000775213"/>
    </source>
</evidence>
<dbReference type="AlphaFoldDB" id="A0AAV7GNM5"/>
<organism evidence="1 2">
    <name type="scientific">Dendrobium chrysotoxum</name>
    <name type="common">Orchid</name>
    <dbReference type="NCBI Taxonomy" id="161865"/>
    <lineage>
        <taxon>Eukaryota</taxon>
        <taxon>Viridiplantae</taxon>
        <taxon>Streptophyta</taxon>
        <taxon>Embryophyta</taxon>
        <taxon>Tracheophyta</taxon>
        <taxon>Spermatophyta</taxon>
        <taxon>Magnoliopsida</taxon>
        <taxon>Liliopsida</taxon>
        <taxon>Asparagales</taxon>
        <taxon>Orchidaceae</taxon>
        <taxon>Epidendroideae</taxon>
        <taxon>Malaxideae</taxon>
        <taxon>Dendrobiinae</taxon>
        <taxon>Dendrobium</taxon>
    </lineage>
</organism>
<dbReference type="EMBL" id="JAGFBR010000012">
    <property type="protein sequence ID" value="KAH0458141.1"/>
    <property type="molecule type" value="Genomic_DNA"/>
</dbReference>
<dbReference type="Proteomes" id="UP000775213">
    <property type="component" value="Unassembled WGS sequence"/>
</dbReference>
<gene>
    <name evidence="1" type="ORF">IEQ34_013456</name>
</gene>